<dbReference type="OrthoDB" id="6506020at2"/>
<proteinExistence type="predicted"/>
<protein>
    <submittedName>
        <fullName evidence="1">Antitoxin</fullName>
    </submittedName>
</protein>
<dbReference type="Proteomes" id="UP000319411">
    <property type="component" value="Plasmid unnamed2"/>
</dbReference>
<evidence type="ECO:0000313" key="2">
    <source>
        <dbReference type="Proteomes" id="UP000319411"/>
    </source>
</evidence>
<accession>A0A518XJP8</accession>
<geneLocation type="plasmid" evidence="1 2">
    <name>unnamed2</name>
</geneLocation>
<sequence length="90" mass="9697">MADLILHQQNGILVITVPDDVAVRAGWTPGIRLNVTVEGETVSLTPASRLPRGRKTLAHLLSGIDQSEISYLNEESHDGLNDAPQGKESI</sequence>
<name>A0A518XJP8_9GAMM</name>
<reference evidence="1 2" key="1">
    <citation type="submission" date="2018-10" db="EMBL/GenBank/DDBJ databases">
        <title>Genome Sequencing of Pantoea dispersa DSM 32899.</title>
        <authorList>
            <person name="Nawrath M."/>
            <person name="Ottenheim C."/>
            <person name="Wilm A."/>
            <person name="Zimmermann W."/>
            <person name="Wu J.C."/>
        </authorList>
    </citation>
    <scope>NUCLEOTIDE SEQUENCE [LARGE SCALE GENOMIC DNA]</scope>
    <source>
        <strain evidence="1 2">DSM 32899</strain>
        <plasmid evidence="1 2">unnamed2</plasmid>
    </source>
</reference>
<dbReference type="KEGG" id="pdis:D8B20_21100"/>
<dbReference type="AlphaFoldDB" id="A0A518XJP8"/>
<dbReference type="RefSeq" id="WP_104189439.1">
    <property type="nucleotide sequence ID" value="NZ_CP032704.1"/>
</dbReference>
<keyword evidence="2" id="KW-1185">Reference proteome</keyword>
<dbReference type="Gene3D" id="2.10.260.10">
    <property type="match status" value="1"/>
</dbReference>
<gene>
    <name evidence="1" type="ORF">D8B20_21100</name>
</gene>
<keyword evidence="1" id="KW-0614">Plasmid</keyword>
<evidence type="ECO:0000313" key="1">
    <source>
        <dbReference type="EMBL" id="QDY44419.1"/>
    </source>
</evidence>
<dbReference type="EMBL" id="CP032704">
    <property type="protein sequence ID" value="QDY44419.1"/>
    <property type="molecule type" value="Genomic_DNA"/>
</dbReference>
<organism evidence="1 2">
    <name type="scientific">Candidatus Pantoea soli</name>
    <dbReference type="NCBI Taxonomy" id="3098669"/>
    <lineage>
        <taxon>Bacteria</taxon>
        <taxon>Pseudomonadati</taxon>
        <taxon>Pseudomonadota</taxon>
        <taxon>Gammaproteobacteria</taxon>
        <taxon>Enterobacterales</taxon>
        <taxon>Erwiniaceae</taxon>
        <taxon>Pantoea</taxon>
    </lineage>
</organism>